<dbReference type="InterPro" id="IPR004872">
    <property type="entry name" value="Lipoprotein_NlpA"/>
</dbReference>
<evidence type="ECO:0000256" key="6">
    <source>
        <dbReference type="ARBA" id="ARBA00023288"/>
    </source>
</evidence>
<dbReference type="Proteomes" id="UP000010290">
    <property type="component" value="Chromosome"/>
</dbReference>
<dbReference type="RefSeq" id="WP_008916778.1">
    <property type="nucleotide sequence ID" value="NZ_CM001773.1"/>
</dbReference>
<sequence length="290" mass="31944">MKKIITSLLVLSVFVISACSQDDKPQQPQQTSNTSQQGRHKIIIGSHGSDSDIWKFIAQSQATKEAGLDIDVKIIDDGVTLNIATIDGDVDVNAFQSWGFLKDFNQSHQNQLTAITTTYFEPMAIYSSKYKTLEQLPNNGALVAIPNDSANHARALLLLQKSKLITLKPDFNQATGSVNDIIDNPKNLKFRQIKYAHGPRALPDVDIAVIGNTAAQEGGLNALTDSLFREQNDESINDKINVLVVKSTNKDNPAFNKLGELYHTEAVKNYIQDNFGGTKIQIVKPLSELH</sequence>
<feature type="signal peptide" evidence="7">
    <location>
        <begin position="1"/>
        <end position="18"/>
    </location>
</feature>
<dbReference type="EMBL" id="AKKN01000013">
    <property type="protein sequence ID" value="EKT53573.1"/>
    <property type="molecule type" value="Genomic_DNA"/>
</dbReference>
<evidence type="ECO:0000256" key="1">
    <source>
        <dbReference type="ARBA" id="ARBA00004635"/>
    </source>
</evidence>
<keyword evidence="9" id="KW-1185">Reference proteome</keyword>
<dbReference type="HOGENOM" id="CLU_067080_1_2_6"/>
<keyword evidence="4" id="KW-0472">Membrane</keyword>
<keyword evidence="3 7" id="KW-0732">Signal</keyword>
<dbReference type="OrthoDB" id="9812878at2"/>
<dbReference type="PATRIC" id="fig|1141660.3.peg.3040"/>
<evidence type="ECO:0000256" key="4">
    <source>
        <dbReference type="ARBA" id="ARBA00023136"/>
    </source>
</evidence>
<dbReference type="SUPFAM" id="SSF53850">
    <property type="entry name" value="Periplasmic binding protein-like II"/>
    <property type="match status" value="1"/>
</dbReference>
<keyword evidence="6 8" id="KW-0449">Lipoprotein</keyword>
<gene>
    <name evidence="8" type="ORF">OO7_15214</name>
</gene>
<comment type="similarity">
    <text evidence="2">Belongs to the NlpA lipoprotein family.</text>
</comment>
<evidence type="ECO:0000313" key="9">
    <source>
        <dbReference type="Proteomes" id="UP000010290"/>
    </source>
</evidence>
<dbReference type="AlphaFoldDB" id="K8VZ67"/>
<dbReference type="Gene3D" id="3.40.190.10">
    <property type="entry name" value="Periplasmic binding protein-like II"/>
    <property type="match status" value="2"/>
</dbReference>
<evidence type="ECO:0000313" key="8">
    <source>
        <dbReference type="EMBL" id="EKT53573.1"/>
    </source>
</evidence>
<reference evidence="8 9" key="1">
    <citation type="journal article" date="2012" name="BMC Genomics">
        <title>Comparative genomics of bacteria in the genus Providencia isolated from wild Drosophila melanogaster.</title>
        <authorList>
            <person name="Galac M.R."/>
            <person name="Lazzaro B.P."/>
        </authorList>
    </citation>
    <scope>NUCLEOTIDE SEQUENCE [LARGE SCALE GENOMIC DNA]</scope>
    <source>
        <strain evidence="8 9">DSM 19967</strain>
    </source>
</reference>
<feature type="chain" id="PRO_5003921095" evidence="7">
    <location>
        <begin position="19"/>
        <end position="290"/>
    </location>
</feature>
<proteinExistence type="inferred from homology"/>
<name>K8VZ67_9GAMM</name>
<dbReference type="PANTHER" id="PTHR30429:SF3">
    <property type="entry name" value="LIPOPROTEIN"/>
    <property type="match status" value="1"/>
</dbReference>
<dbReference type="GO" id="GO:0016020">
    <property type="term" value="C:membrane"/>
    <property type="evidence" value="ECO:0007669"/>
    <property type="project" value="UniProtKB-SubCell"/>
</dbReference>
<comment type="caution">
    <text evidence="8">The sequence shown here is derived from an EMBL/GenBank/DDBJ whole genome shotgun (WGS) entry which is preliminary data.</text>
</comment>
<evidence type="ECO:0000256" key="7">
    <source>
        <dbReference type="SAM" id="SignalP"/>
    </source>
</evidence>
<accession>K8VZ67</accession>
<keyword evidence="5" id="KW-0564">Palmitate</keyword>
<dbReference type="Pfam" id="PF03180">
    <property type="entry name" value="Lipoprotein_9"/>
    <property type="match status" value="1"/>
</dbReference>
<dbReference type="PROSITE" id="PS51257">
    <property type="entry name" value="PROKAR_LIPOPROTEIN"/>
    <property type="match status" value="1"/>
</dbReference>
<organism evidence="8 9">
    <name type="scientific">Providencia sneebia DSM 19967</name>
    <dbReference type="NCBI Taxonomy" id="1141660"/>
    <lineage>
        <taxon>Bacteria</taxon>
        <taxon>Pseudomonadati</taxon>
        <taxon>Pseudomonadota</taxon>
        <taxon>Gammaproteobacteria</taxon>
        <taxon>Enterobacterales</taxon>
        <taxon>Morganellaceae</taxon>
        <taxon>Providencia</taxon>
    </lineage>
</organism>
<evidence type="ECO:0000256" key="3">
    <source>
        <dbReference type="ARBA" id="ARBA00022729"/>
    </source>
</evidence>
<protein>
    <submittedName>
        <fullName evidence="8">Lipoprotein</fullName>
    </submittedName>
</protein>
<dbReference type="PANTHER" id="PTHR30429">
    <property type="entry name" value="D-METHIONINE-BINDING LIPOPROTEIN METQ"/>
    <property type="match status" value="1"/>
</dbReference>
<evidence type="ECO:0000256" key="5">
    <source>
        <dbReference type="ARBA" id="ARBA00023139"/>
    </source>
</evidence>
<evidence type="ECO:0000256" key="2">
    <source>
        <dbReference type="ARBA" id="ARBA00008973"/>
    </source>
</evidence>
<comment type="subcellular location">
    <subcellularLocation>
        <location evidence="1">Membrane</location>
        <topology evidence="1">Lipid-anchor</topology>
    </subcellularLocation>
</comment>